<dbReference type="OrthoDB" id="9806299at2"/>
<evidence type="ECO:0000256" key="5">
    <source>
        <dbReference type="ARBA" id="ARBA00022989"/>
    </source>
</evidence>
<comment type="caution">
    <text evidence="13">The sequence shown here is derived from an EMBL/GenBank/DDBJ whole genome shotgun (WGS) entry which is preliminary data.</text>
</comment>
<evidence type="ECO:0000313" key="13">
    <source>
        <dbReference type="EMBL" id="GAN78658.1"/>
    </source>
</evidence>
<dbReference type="EMBL" id="BANC01000005">
    <property type="protein sequence ID" value="GAN78658.1"/>
    <property type="molecule type" value="Genomic_DNA"/>
</dbReference>
<keyword evidence="9 12" id="KW-0407">Ion channel</keyword>
<evidence type="ECO:0000256" key="7">
    <source>
        <dbReference type="ARBA" id="ARBA00023065"/>
    </source>
</evidence>
<dbReference type="GO" id="GO:0046872">
    <property type="term" value="F:metal ion binding"/>
    <property type="evidence" value="ECO:0007669"/>
    <property type="project" value="UniProtKB-KW"/>
</dbReference>
<dbReference type="GO" id="GO:0140114">
    <property type="term" value="P:cellular detoxification of fluoride"/>
    <property type="evidence" value="ECO:0007669"/>
    <property type="project" value="UniProtKB-UniRule"/>
</dbReference>
<keyword evidence="3" id="KW-0997">Cell inner membrane</keyword>
<accession>A0A0D6PBT0</accession>
<keyword evidence="7 12" id="KW-0406">Ion transport</keyword>
<keyword evidence="8 12" id="KW-0472">Membrane</keyword>
<comment type="similarity">
    <text evidence="10 12">Belongs to the fluoride channel Fluc/FEX (TC 1.A.43) family.</text>
</comment>
<evidence type="ECO:0000256" key="2">
    <source>
        <dbReference type="ARBA" id="ARBA00022475"/>
    </source>
</evidence>
<evidence type="ECO:0000313" key="14">
    <source>
        <dbReference type="Proteomes" id="UP000032668"/>
    </source>
</evidence>
<keyword evidence="4 12" id="KW-0812">Transmembrane</keyword>
<dbReference type="AlphaFoldDB" id="A0A0D6PBT0"/>
<comment type="activity regulation">
    <text evidence="12">Na(+) is not transported, but it plays an essential structural role and its presence is essential for fluoride channel function.</text>
</comment>
<name>A0A0D6PBT0_9PROT</name>
<dbReference type="Pfam" id="PF02537">
    <property type="entry name" value="CRCB"/>
    <property type="match status" value="1"/>
</dbReference>
<dbReference type="PANTHER" id="PTHR28259">
    <property type="entry name" value="FLUORIDE EXPORT PROTEIN 1-RELATED"/>
    <property type="match status" value="1"/>
</dbReference>
<dbReference type="RefSeq" id="WP_048877152.1">
    <property type="nucleotide sequence ID" value="NZ_BANC01000005.1"/>
</dbReference>
<organism evidence="13 14">
    <name type="scientific">Acidocella aminolytica 101 = DSM 11237</name>
    <dbReference type="NCBI Taxonomy" id="1120923"/>
    <lineage>
        <taxon>Bacteria</taxon>
        <taxon>Pseudomonadati</taxon>
        <taxon>Pseudomonadota</taxon>
        <taxon>Alphaproteobacteria</taxon>
        <taxon>Acetobacterales</taxon>
        <taxon>Acidocellaceae</taxon>
        <taxon>Acidocella</taxon>
    </lineage>
</organism>
<dbReference type="HAMAP" id="MF_00454">
    <property type="entry name" value="FluC"/>
    <property type="match status" value="1"/>
</dbReference>
<keyword evidence="12" id="KW-0479">Metal-binding</keyword>
<proteinExistence type="inferred from homology"/>
<evidence type="ECO:0000256" key="3">
    <source>
        <dbReference type="ARBA" id="ARBA00022519"/>
    </source>
</evidence>
<sequence>MLQTLAVALGGAVGSVGRYWFAIAAASISRNLPVGTIIINIIGSFAIGFVGALTLSHGRFPVPEPLRLFFLVGVCGGFTTFSSFSLQTLDLLRGGALGRALLNIGLSVGFCLMAVAIGYTLGQKLGATPTNLSQSAAQTVVEEEAS</sequence>
<evidence type="ECO:0000256" key="10">
    <source>
        <dbReference type="ARBA" id="ARBA00035120"/>
    </source>
</evidence>
<feature type="binding site" evidence="12">
    <location>
        <position position="79"/>
    </location>
    <ligand>
        <name>Na(+)</name>
        <dbReference type="ChEBI" id="CHEBI:29101"/>
        <note>structural</note>
    </ligand>
</feature>
<reference evidence="13 14" key="1">
    <citation type="submission" date="2012-11" db="EMBL/GenBank/DDBJ databases">
        <title>Whole genome sequence of Acidocella aminolytica 101 = DSM 11237.</title>
        <authorList>
            <person name="Azuma Y."/>
            <person name="Higashiura N."/>
            <person name="Hirakawa H."/>
            <person name="Matsushita K."/>
        </authorList>
    </citation>
    <scope>NUCLEOTIDE SEQUENCE [LARGE SCALE GENOMIC DNA]</scope>
    <source>
        <strain evidence="14">101 / DSM 11237</strain>
    </source>
</reference>
<keyword evidence="5 12" id="KW-1133">Transmembrane helix</keyword>
<comment type="function">
    <text evidence="12">Fluoride-specific ion channel. Important for reducing fluoride concentration in the cell, thus reducing its toxicity.</text>
</comment>
<keyword evidence="12" id="KW-0813">Transport</keyword>
<dbReference type="NCBIfam" id="TIGR00494">
    <property type="entry name" value="crcB"/>
    <property type="match status" value="1"/>
</dbReference>
<evidence type="ECO:0000256" key="4">
    <source>
        <dbReference type="ARBA" id="ARBA00022692"/>
    </source>
</evidence>
<evidence type="ECO:0000256" key="8">
    <source>
        <dbReference type="ARBA" id="ARBA00023136"/>
    </source>
</evidence>
<feature type="binding site" evidence="12">
    <location>
        <position position="76"/>
    </location>
    <ligand>
        <name>Na(+)</name>
        <dbReference type="ChEBI" id="CHEBI:29101"/>
        <note>structural</note>
    </ligand>
</feature>
<protein>
    <recommendedName>
        <fullName evidence="12">Fluoride-specific ion channel FluC</fullName>
    </recommendedName>
</protein>
<dbReference type="GO" id="GO:0005886">
    <property type="term" value="C:plasma membrane"/>
    <property type="evidence" value="ECO:0007669"/>
    <property type="project" value="UniProtKB-SubCell"/>
</dbReference>
<evidence type="ECO:0000256" key="11">
    <source>
        <dbReference type="ARBA" id="ARBA00035585"/>
    </source>
</evidence>
<gene>
    <name evidence="12" type="primary">fluC</name>
    <name evidence="12" type="synonym">crcB</name>
    <name evidence="13" type="ORF">Aam_005_057</name>
</gene>
<dbReference type="STRING" id="1120923.SAMN02746095_00470"/>
<evidence type="ECO:0000256" key="6">
    <source>
        <dbReference type="ARBA" id="ARBA00023053"/>
    </source>
</evidence>
<keyword evidence="2 12" id="KW-1003">Cell membrane</keyword>
<dbReference type="PANTHER" id="PTHR28259:SF1">
    <property type="entry name" value="FLUORIDE EXPORT PROTEIN 1-RELATED"/>
    <property type="match status" value="1"/>
</dbReference>
<comment type="subcellular location">
    <subcellularLocation>
        <location evidence="1 12">Cell membrane</location>
        <topology evidence="1 12">Multi-pass membrane protein</topology>
    </subcellularLocation>
</comment>
<dbReference type="InterPro" id="IPR003691">
    <property type="entry name" value="FluC"/>
</dbReference>
<dbReference type="GO" id="GO:0062054">
    <property type="term" value="F:fluoride channel activity"/>
    <property type="evidence" value="ECO:0007669"/>
    <property type="project" value="UniProtKB-UniRule"/>
</dbReference>
<feature type="transmembrane region" description="Helical" evidence="12">
    <location>
        <begin position="100"/>
        <end position="121"/>
    </location>
</feature>
<feature type="transmembrane region" description="Helical" evidence="12">
    <location>
        <begin position="68"/>
        <end position="88"/>
    </location>
</feature>
<keyword evidence="14" id="KW-1185">Reference proteome</keyword>
<evidence type="ECO:0000256" key="1">
    <source>
        <dbReference type="ARBA" id="ARBA00004651"/>
    </source>
</evidence>
<feature type="transmembrane region" description="Helical" evidence="12">
    <location>
        <begin position="34"/>
        <end position="56"/>
    </location>
</feature>
<evidence type="ECO:0000256" key="12">
    <source>
        <dbReference type="HAMAP-Rule" id="MF_00454"/>
    </source>
</evidence>
<evidence type="ECO:0000256" key="9">
    <source>
        <dbReference type="ARBA" id="ARBA00023303"/>
    </source>
</evidence>
<comment type="catalytic activity">
    <reaction evidence="11">
        <text>fluoride(in) = fluoride(out)</text>
        <dbReference type="Rhea" id="RHEA:76159"/>
        <dbReference type="ChEBI" id="CHEBI:17051"/>
    </reaction>
    <physiologicalReaction direction="left-to-right" evidence="11">
        <dbReference type="Rhea" id="RHEA:76160"/>
    </physiologicalReaction>
</comment>
<keyword evidence="6 12" id="KW-0915">Sodium</keyword>
<dbReference type="Proteomes" id="UP000032668">
    <property type="component" value="Unassembled WGS sequence"/>
</dbReference>